<feature type="domain" description="5'-3' exoribonuclease 1 SH3-like" evidence="9">
    <location>
        <begin position="1094"/>
        <end position="1166"/>
    </location>
</feature>
<keyword evidence="3 5" id="KW-0269">Exonuclease</keyword>
<dbReference type="GO" id="GO:0000956">
    <property type="term" value="P:nuclear-transcribed mRNA catabolic process"/>
    <property type="evidence" value="ECO:0007669"/>
    <property type="project" value="InterPro"/>
</dbReference>
<comment type="subcellular location">
    <subcellularLocation>
        <location evidence="5">Cytoplasm</location>
    </subcellularLocation>
</comment>
<sequence>MGVPKFFRYISERYPCLSEIVKEYQIPEFDNLYLDMNGIIHMCSHPDESDPHFRISEEKIFIDIFHYIEVLFRMIKPRKLFFMAVDGVAPRAKMNQQRGRRFRSAKEATTLETKAIERGEVLPTQPRFDSNCITPGTVFMANLHEQLKYFVVNKISTDALWRNCKIILSGQETPGEGEHKIMDYIRYMRAQPGYDPNTRHCLYGLDADLIMLGLCTHEPHFCLLREEVRFGKKSNKRKNIPEQITFYLLHLSLMREYLELEFLPLKSDLTFEYDMEKIIDDWVLMGFLVGNDFIPHLPNMHIDSGALPILYKTYMKVLPKLGGYINESGILNLSRFETFIQELSNIDITHFSEKYADLKWFESKRLAGKRTEEKTVDLENVKDEANVFNNSSDALKECVEHFECVPQKDIFDDESELENSNYDSESENETFQAEFIQHKTDYYMNKLEYDNVTEEVLKSQSEEYVRAIQWNLHYYYNGVCSWSWYYPHHYAPYISDIKDFSDLKLEFELGKPFKPHEQLLAVLPAASKTLLPVPYQKLMTDDDSPIKMYYPEDFKTDLNGKRMEWEAVVLIPFIEEDVLLQAMEPCDKDLTFEEVERNAHGPMLVYQYTPENMKWYTAPKYFPTVTESHAKCTAVNIAEIQIPTQRLIKGAYPGAKFDVYYPGFPTMKHLDYSGSLKKAKVRVFEQPSRSENMILQIINDNELPPPDAVAKELLGTSVHVGWPHLIEALAVGISIKDFKYQSTGQVGQYNVLDNTNNVTVSWDAEKRGIIEHYQNRLGVDVGKTEMLLHVKVMTGRKYIFKNNQHISLEKQWANITSAYPLQTVVTKIKVHEEKYASYNGIEDLFPIGSQCFMLGQPGYGALAEILDSTESLKNGRIKICMKKQEEPDLSAVRLLNNDLCVRFMNTHVASTKLAISKKLFGRITGSIYLIPQKCPEMDFNDLPRTNIGLNLKFNKKNEEIPGYTRRDGNLWYYSEKAVSLVSAYMNEFPKVFEYLNFHVAKDIYIEHDMFPEGDAKEKMREITTWIKNQPYYSLERQVCGSLVVDPEAVQLLEQVVDSFNMMNTKTKQIIMQVKTHLLYKNSLQMGNLAPDSAATFELYDRVINVREGYTVPMGYKGTIVSIRKANTQEESETTFDIIFDKPFLGALSLNGSSNRGYQMSKHSLINISHGGRILDGKFNKPGQHPNMQNQVIRNNDTNINAHFKQNRFDQSPSLGNWFGSNNYQSPTSTQALFSNFTPMPSNSNTNVRSDFPIYNSYNQTGPGPHSFVPYKNHFALSPLPAAPLCLPPGQVLPVEPKLKETRKNSAVNQILPQTHKSPDKNKPIFSELCNQPQQVNNISQNSQTEKGRYTNNENKCILTPDDVFAHARAKQQGIMNQSGTENVTTDAGNNILYNTAKVLREFQARGLGCPNYQYFTLQDGHFVASVTMGNGSVLVGKPSTSKDQAAENTALEALAFLHKEEKDVFAVPLVPSEVVPPKPPMKWQNSTYNNPPSPQKHWVKNKEKDYSQENWRSGMQDSSKTYLKQANWREMTTKPQTSQPRMKVNVGIIHKYLHNQDPVETQITTQNAIPLNAPFVPLQAVKQQRSRTSSSNASEPILRENENLIPASPPKSQDRVPTAQLLANEPKHVQTTKPKRERKMRIAANFQMLTTSK</sequence>
<dbReference type="PANTHER" id="PTHR12341">
    <property type="entry name" value="5'-&gt;3' EXORIBONUCLEASE"/>
    <property type="match status" value="1"/>
</dbReference>
<dbReference type="Proteomes" id="UP001329430">
    <property type="component" value="Chromosome 3"/>
</dbReference>
<dbReference type="GO" id="GO:0005634">
    <property type="term" value="C:nucleus"/>
    <property type="evidence" value="ECO:0007669"/>
    <property type="project" value="TreeGrafter"/>
</dbReference>
<dbReference type="Gene3D" id="1.25.40.1050">
    <property type="match status" value="1"/>
</dbReference>
<keyword evidence="1 5" id="KW-0540">Nuclease</keyword>
<evidence type="ECO:0000256" key="2">
    <source>
        <dbReference type="ARBA" id="ARBA00022801"/>
    </source>
</evidence>
<dbReference type="CDD" id="cd18673">
    <property type="entry name" value="PIN_XRN1-2-like"/>
    <property type="match status" value="1"/>
</dbReference>
<dbReference type="Pfam" id="PF18334">
    <property type="entry name" value="XRN1_D2_D3"/>
    <property type="match status" value="1"/>
</dbReference>
<dbReference type="InterPro" id="IPR040992">
    <property type="entry name" value="XRN1_D1"/>
</dbReference>
<evidence type="ECO:0000256" key="6">
    <source>
        <dbReference type="SAM" id="MobiDB-lite"/>
    </source>
</evidence>
<dbReference type="GO" id="GO:0003723">
    <property type="term" value="F:RNA binding"/>
    <property type="evidence" value="ECO:0007669"/>
    <property type="project" value="UniProtKB-KW"/>
</dbReference>
<evidence type="ECO:0000256" key="3">
    <source>
        <dbReference type="ARBA" id="ARBA00022839"/>
    </source>
</evidence>
<dbReference type="Gene3D" id="3.40.50.12390">
    <property type="match status" value="2"/>
</dbReference>
<evidence type="ECO:0000313" key="12">
    <source>
        <dbReference type="EMBL" id="KAK5646017.1"/>
    </source>
</evidence>
<evidence type="ECO:0000259" key="10">
    <source>
        <dbReference type="Pfam" id="PF18332"/>
    </source>
</evidence>
<dbReference type="PIRSF" id="PIRSF006743">
    <property type="entry name" value="Exonuclease_Xnr1"/>
    <property type="match status" value="1"/>
</dbReference>
<evidence type="ECO:0000256" key="1">
    <source>
        <dbReference type="ARBA" id="ARBA00022722"/>
    </source>
</evidence>
<keyword evidence="5" id="KW-0694">RNA-binding</keyword>
<dbReference type="Gene3D" id="2.30.30.750">
    <property type="match status" value="1"/>
</dbReference>
<dbReference type="InterPro" id="IPR047007">
    <property type="entry name" value="XRN1_D1_sf"/>
</dbReference>
<evidence type="ECO:0000256" key="4">
    <source>
        <dbReference type="ARBA" id="ARBA00038299"/>
    </source>
</evidence>
<gene>
    <name evidence="12" type="ORF">RI129_004481</name>
</gene>
<proteinExistence type="inferred from homology"/>
<dbReference type="PANTHER" id="PTHR12341:SF7">
    <property type="entry name" value="5'-3' EXORIBONUCLEASE 1"/>
    <property type="match status" value="1"/>
</dbReference>
<dbReference type="EMBL" id="JAVRBK010000003">
    <property type="protein sequence ID" value="KAK5646017.1"/>
    <property type="molecule type" value="Genomic_DNA"/>
</dbReference>
<evidence type="ECO:0000259" key="8">
    <source>
        <dbReference type="Pfam" id="PF17846"/>
    </source>
</evidence>
<dbReference type="FunFam" id="3.40.50.12390:FF:000002">
    <property type="entry name" value="5'-3' exoribonuclease 1"/>
    <property type="match status" value="1"/>
</dbReference>
<reference evidence="12 13" key="1">
    <citation type="journal article" date="2024" name="Insects">
        <title>An Improved Chromosome-Level Genome Assembly of the Firefly Pyrocoelia pectoralis.</title>
        <authorList>
            <person name="Fu X."/>
            <person name="Meyer-Rochow V.B."/>
            <person name="Ballantyne L."/>
            <person name="Zhu X."/>
        </authorList>
    </citation>
    <scope>NUCLEOTIDE SEQUENCE [LARGE SCALE GENOMIC DNA]</scope>
    <source>
        <strain evidence="12">XCY_ONT2</strain>
    </source>
</reference>
<comment type="similarity">
    <text evidence="4 5">Belongs to the 5'-3' exonuclease family.</text>
</comment>
<evidence type="ECO:0000259" key="7">
    <source>
        <dbReference type="Pfam" id="PF03159"/>
    </source>
</evidence>
<feature type="domain" description="Xrn1 N-terminal" evidence="7">
    <location>
        <begin position="1"/>
        <end position="227"/>
    </location>
</feature>
<evidence type="ECO:0000259" key="9">
    <source>
        <dbReference type="Pfam" id="PF18129"/>
    </source>
</evidence>
<dbReference type="InterPro" id="IPR047008">
    <property type="entry name" value="XRN1_SH3_sf"/>
</dbReference>
<feature type="domain" description="Exoribonuclease Xrn1 D2/D3" evidence="11">
    <location>
        <begin position="841"/>
        <end position="1068"/>
    </location>
</feature>
<accession>A0AAN7VE16</accession>
<evidence type="ECO:0000256" key="5">
    <source>
        <dbReference type="PIRNR" id="PIRNR006743"/>
    </source>
</evidence>
<keyword evidence="2 5" id="KW-0378">Hydrolase</keyword>
<keyword evidence="13" id="KW-1185">Reference proteome</keyword>
<feature type="region of interest" description="Disordered" evidence="6">
    <location>
        <begin position="1584"/>
        <end position="1615"/>
    </location>
</feature>
<dbReference type="InterPro" id="IPR004859">
    <property type="entry name" value="Xrn1_N"/>
</dbReference>
<dbReference type="Pfam" id="PF18332">
    <property type="entry name" value="XRN1_D1"/>
    <property type="match status" value="1"/>
</dbReference>
<dbReference type="GO" id="GO:0005737">
    <property type="term" value="C:cytoplasm"/>
    <property type="evidence" value="ECO:0007669"/>
    <property type="project" value="UniProtKB-SubCell"/>
</dbReference>
<name>A0AAN7VE16_9COLE</name>
<evidence type="ECO:0000313" key="13">
    <source>
        <dbReference type="Proteomes" id="UP001329430"/>
    </source>
</evidence>
<evidence type="ECO:0000259" key="11">
    <source>
        <dbReference type="Pfam" id="PF18334"/>
    </source>
</evidence>
<dbReference type="GO" id="GO:0004534">
    <property type="term" value="F:5'-3' RNA exonuclease activity"/>
    <property type="evidence" value="ECO:0007669"/>
    <property type="project" value="TreeGrafter"/>
</dbReference>
<protein>
    <recommendedName>
        <fullName evidence="5">5'-3' exoribonuclease 1</fullName>
        <ecNumber evidence="5">3.1.13.-</ecNumber>
    </recommendedName>
</protein>
<organism evidence="12 13">
    <name type="scientific">Pyrocoelia pectoralis</name>
    <dbReference type="NCBI Taxonomy" id="417401"/>
    <lineage>
        <taxon>Eukaryota</taxon>
        <taxon>Metazoa</taxon>
        <taxon>Ecdysozoa</taxon>
        <taxon>Arthropoda</taxon>
        <taxon>Hexapoda</taxon>
        <taxon>Insecta</taxon>
        <taxon>Pterygota</taxon>
        <taxon>Neoptera</taxon>
        <taxon>Endopterygota</taxon>
        <taxon>Coleoptera</taxon>
        <taxon>Polyphaga</taxon>
        <taxon>Elateriformia</taxon>
        <taxon>Elateroidea</taxon>
        <taxon>Lampyridae</taxon>
        <taxon>Lampyrinae</taxon>
        <taxon>Pyrocoelia</taxon>
    </lineage>
</organism>
<dbReference type="InterPro" id="IPR041106">
    <property type="entry name" value="XRN1_D2_D3"/>
</dbReference>
<feature type="domain" description="Xrn1 helical" evidence="8">
    <location>
        <begin position="273"/>
        <end position="606"/>
    </location>
</feature>
<keyword evidence="5" id="KW-0963">Cytoplasm</keyword>
<dbReference type="InterPro" id="IPR041385">
    <property type="entry name" value="SH3_12"/>
</dbReference>
<feature type="domain" description="5'-3' exoribonuclease 1 D1" evidence="10">
    <location>
        <begin position="661"/>
        <end position="836"/>
    </location>
</feature>
<dbReference type="InterPro" id="IPR027073">
    <property type="entry name" value="5_3_exoribonuclease"/>
</dbReference>
<dbReference type="EC" id="3.1.13.-" evidence="5"/>
<comment type="caution">
    <text evidence="12">The sequence shown here is derived from an EMBL/GenBank/DDBJ whole genome shotgun (WGS) entry which is preliminary data.</text>
</comment>
<dbReference type="InterPro" id="IPR016494">
    <property type="entry name" value="5_3_exoribonuclease_1"/>
</dbReference>
<dbReference type="GO" id="GO:0016075">
    <property type="term" value="P:rRNA catabolic process"/>
    <property type="evidence" value="ECO:0007669"/>
    <property type="project" value="TreeGrafter"/>
</dbReference>
<dbReference type="InterPro" id="IPR041412">
    <property type="entry name" value="Xrn1_helical"/>
</dbReference>
<feature type="compositionally biased region" description="Polar residues" evidence="6">
    <location>
        <begin position="1584"/>
        <end position="1594"/>
    </location>
</feature>
<dbReference type="Gene3D" id="2.170.260.40">
    <property type="match status" value="1"/>
</dbReference>
<dbReference type="Pfam" id="PF03159">
    <property type="entry name" value="XRN_N"/>
    <property type="match status" value="1"/>
</dbReference>
<dbReference type="Pfam" id="PF18129">
    <property type="entry name" value="SH3_12"/>
    <property type="match status" value="1"/>
</dbReference>
<dbReference type="Pfam" id="PF17846">
    <property type="entry name" value="XRN_M"/>
    <property type="match status" value="1"/>
</dbReference>